<dbReference type="Proteomes" id="UP000762676">
    <property type="component" value="Unassembled WGS sequence"/>
</dbReference>
<dbReference type="AlphaFoldDB" id="A0AAV4GET9"/>
<comment type="caution">
    <text evidence="2">The sequence shown here is derived from an EMBL/GenBank/DDBJ whole genome shotgun (WGS) entry which is preliminary data.</text>
</comment>
<accession>A0AAV4GET9</accession>
<dbReference type="Pfam" id="PF00258">
    <property type="entry name" value="Flavodoxin_1"/>
    <property type="match status" value="1"/>
</dbReference>
<evidence type="ECO:0000313" key="3">
    <source>
        <dbReference type="Proteomes" id="UP000762676"/>
    </source>
</evidence>
<dbReference type="Gene3D" id="3.40.50.360">
    <property type="match status" value="1"/>
</dbReference>
<dbReference type="GO" id="GO:0010181">
    <property type="term" value="F:FMN binding"/>
    <property type="evidence" value="ECO:0007669"/>
    <property type="project" value="InterPro"/>
</dbReference>
<organism evidence="2 3">
    <name type="scientific">Elysia marginata</name>
    <dbReference type="NCBI Taxonomy" id="1093978"/>
    <lineage>
        <taxon>Eukaryota</taxon>
        <taxon>Metazoa</taxon>
        <taxon>Spiralia</taxon>
        <taxon>Lophotrochozoa</taxon>
        <taxon>Mollusca</taxon>
        <taxon>Gastropoda</taxon>
        <taxon>Heterobranchia</taxon>
        <taxon>Euthyneura</taxon>
        <taxon>Panpulmonata</taxon>
        <taxon>Sacoglossa</taxon>
        <taxon>Placobranchoidea</taxon>
        <taxon>Plakobranchidae</taxon>
        <taxon>Elysia</taxon>
    </lineage>
</organism>
<keyword evidence="3" id="KW-1185">Reference proteome</keyword>
<sequence length="99" mass="10513">MVVGDSKHHSRFLLLYGTATGQAKAIAEEIAEKASTCGLASDLYELDDIGKKLASLAYQNSCKLPSAASDVFEVAISDAQVLTSPDAVKKTLLLRLSLE</sequence>
<reference evidence="2 3" key="1">
    <citation type="journal article" date="2021" name="Elife">
        <title>Chloroplast acquisition without the gene transfer in kleptoplastic sea slugs, Plakobranchus ocellatus.</title>
        <authorList>
            <person name="Maeda T."/>
            <person name="Takahashi S."/>
            <person name="Yoshida T."/>
            <person name="Shimamura S."/>
            <person name="Takaki Y."/>
            <person name="Nagai Y."/>
            <person name="Toyoda A."/>
            <person name="Suzuki Y."/>
            <person name="Arimoto A."/>
            <person name="Ishii H."/>
            <person name="Satoh N."/>
            <person name="Nishiyama T."/>
            <person name="Hasebe M."/>
            <person name="Maruyama T."/>
            <person name="Minagawa J."/>
            <person name="Obokata J."/>
            <person name="Shigenobu S."/>
        </authorList>
    </citation>
    <scope>NUCLEOTIDE SEQUENCE [LARGE SCALE GENOMIC DNA]</scope>
</reference>
<name>A0AAV4GET9_9GAST</name>
<dbReference type="InterPro" id="IPR008254">
    <property type="entry name" value="Flavodoxin/NO_synth"/>
</dbReference>
<evidence type="ECO:0000313" key="2">
    <source>
        <dbReference type="EMBL" id="GFR84217.1"/>
    </source>
</evidence>
<dbReference type="PROSITE" id="PS50902">
    <property type="entry name" value="FLAVODOXIN_LIKE"/>
    <property type="match status" value="1"/>
</dbReference>
<feature type="non-terminal residue" evidence="2">
    <location>
        <position position="99"/>
    </location>
</feature>
<gene>
    <name evidence="2" type="ORF">ElyMa_002413000</name>
</gene>
<dbReference type="EMBL" id="BMAT01004935">
    <property type="protein sequence ID" value="GFR84217.1"/>
    <property type="molecule type" value="Genomic_DNA"/>
</dbReference>
<proteinExistence type="predicted"/>
<feature type="domain" description="Flavodoxin-like" evidence="1">
    <location>
        <begin position="12"/>
        <end position="99"/>
    </location>
</feature>
<dbReference type="SUPFAM" id="SSF52218">
    <property type="entry name" value="Flavoproteins"/>
    <property type="match status" value="1"/>
</dbReference>
<protein>
    <submittedName>
        <fullName evidence="2">Methionine synthase reductase</fullName>
    </submittedName>
</protein>
<evidence type="ECO:0000259" key="1">
    <source>
        <dbReference type="PROSITE" id="PS50902"/>
    </source>
</evidence>
<dbReference type="InterPro" id="IPR029039">
    <property type="entry name" value="Flavoprotein-like_sf"/>
</dbReference>